<name>W6Q720_PENRF</name>
<evidence type="ECO:0000256" key="5">
    <source>
        <dbReference type="ARBA" id="ARBA00023242"/>
    </source>
</evidence>
<keyword evidence="5" id="KW-0539">Nucleus</keyword>
<evidence type="ECO:0000256" key="3">
    <source>
        <dbReference type="ARBA" id="ARBA00023125"/>
    </source>
</evidence>
<sequence>MDHSGPTGRAYRSKIKRPCDRCRLRKTACVLPEGPPCRSCFTNNKECTFKLRPRLKTRRMSTENQAPHATASYEVPNPTLQLSPDSTRLHHDPFDQDRGYSYNDPVQMWPGQHAQNEPQPDLMTRHTSMESMDDHPISPDQESPQQIGAITSPASQPVQRIRSLDLIEGSIAQFYGMSSESDPWLLRHCRYDEYGMRSLHRTHIRNVGGVPVEGLVPVHFLETEKELMLPKGSDMDNRSQKDVMQDRNQLNDMVSPEHGKRLLSLFLRFVFPAVPIISRSQLGITSGVSTAVLEKIPVHLLAAIYASAIPFAVHDSVLCVSAAYGELLSEKLWHTVYELILQETHTPKLAVLQASLLYLQQIPAGSLKALPDGPFIWSFLGSTVALAVSLGLHVEPRPWGIPPWEKRLRRRLWWAVYVEDKWRSLLTGRPSFIHPDEFDIFDLSAGDFIQDEKADEHDHNCQPLFYYTTGLARIIENLHRTFYTIKASQRVSDDFRASIDAARPIRAQLQQWYLSLPDTLRLKRGSVSNSHIASDPIEGASDLHFSYLVLEMFLYRAILRPLAQSPPPPPISDDTDPTPMGAFWLVEDLTFDTHGFDQLPAMNSMQLGEAEEATLKAAEKCAAIIVNFVGALAPHEFGSFWHPWNRICFAAVSNFVTLLLVQAPTRQHALRSRDLLELWSHTLRCQHWSHEGLMKLGLVRLNQMQIEGLENIFNLPAHVSEILRDTQQD</sequence>
<evidence type="ECO:0000256" key="1">
    <source>
        <dbReference type="ARBA" id="ARBA00022723"/>
    </source>
</evidence>
<evidence type="ECO:0000313" key="8">
    <source>
        <dbReference type="EMBL" id="CDM31751.1"/>
    </source>
</evidence>
<feature type="domain" description="Zn(2)-C6 fungal-type" evidence="7">
    <location>
        <begin position="18"/>
        <end position="49"/>
    </location>
</feature>
<dbReference type="Gene3D" id="4.10.240.10">
    <property type="entry name" value="Zn(2)-C6 fungal-type DNA-binding domain"/>
    <property type="match status" value="1"/>
</dbReference>
<dbReference type="CDD" id="cd12148">
    <property type="entry name" value="fungal_TF_MHR"/>
    <property type="match status" value="1"/>
</dbReference>
<dbReference type="GO" id="GO:0000981">
    <property type="term" value="F:DNA-binding transcription factor activity, RNA polymerase II-specific"/>
    <property type="evidence" value="ECO:0007669"/>
    <property type="project" value="InterPro"/>
</dbReference>
<dbReference type="InterPro" id="IPR001138">
    <property type="entry name" value="Zn2Cys6_DnaBD"/>
</dbReference>
<dbReference type="GO" id="GO:0006351">
    <property type="term" value="P:DNA-templated transcription"/>
    <property type="evidence" value="ECO:0007669"/>
    <property type="project" value="InterPro"/>
</dbReference>
<dbReference type="SUPFAM" id="SSF57701">
    <property type="entry name" value="Zn2/Cys6 DNA-binding domain"/>
    <property type="match status" value="1"/>
</dbReference>
<proteinExistence type="predicted"/>
<dbReference type="GO" id="GO:0005634">
    <property type="term" value="C:nucleus"/>
    <property type="evidence" value="ECO:0007669"/>
    <property type="project" value="TreeGrafter"/>
</dbReference>
<keyword evidence="3 8" id="KW-0238">DNA-binding</keyword>
<dbReference type="GO" id="GO:0003677">
    <property type="term" value="F:DNA binding"/>
    <property type="evidence" value="ECO:0007669"/>
    <property type="project" value="UniProtKB-KW"/>
</dbReference>
<dbReference type="SMART" id="SM00906">
    <property type="entry name" value="Fungal_trans"/>
    <property type="match status" value="1"/>
</dbReference>
<keyword evidence="4" id="KW-0804">Transcription</keyword>
<evidence type="ECO:0000256" key="2">
    <source>
        <dbReference type="ARBA" id="ARBA00023015"/>
    </source>
</evidence>
<feature type="compositionally biased region" description="Basic and acidic residues" evidence="6">
    <location>
        <begin position="123"/>
        <end position="137"/>
    </location>
</feature>
<dbReference type="OMA" id="NMPEIES"/>
<evidence type="ECO:0000313" key="9">
    <source>
        <dbReference type="Proteomes" id="UP000030686"/>
    </source>
</evidence>
<evidence type="ECO:0000256" key="6">
    <source>
        <dbReference type="SAM" id="MobiDB-lite"/>
    </source>
</evidence>
<dbReference type="OrthoDB" id="1924787at2759"/>
<dbReference type="GO" id="GO:0001080">
    <property type="term" value="P:nitrogen catabolite activation of transcription from RNA polymerase II promoter"/>
    <property type="evidence" value="ECO:0007669"/>
    <property type="project" value="TreeGrafter"/>
</dbReference>
<dbReference type="CDD" id="cd00067">
    <property type="entry name" value="GAL4"/>
    <property type="match status" value="1"/>
</dbReference>
<organism evidence="8 9">
    <name type="scientific">Penicillium roqueforti (strain FM164)</name>
    <dbReference type="NCBI Taxonomy" id="1365484"/>
    <lineage>
        <taxon>Eukaryota</taxon>
        <taxon>Fungi</taxon>
        <taxon>Dikarya</taxon>
        <taxon>Ascomycota</taxon>
        <taxon>Pezizomycotina</taxon>
        <taxon>Eurotiomycetes</taxon>
        <taxon>Eurotiomycetidae</taxon>
        <taxon>Eurotiales</taxon>
        <taxon>Aspergillaceae</taxon>
        <taxon>Penicillium</taxon>
    </lineage>
</organism>
<evidence type="ECO:0000259" key="7">
    <source>
        <dbReference type="PROSITE" id="PS50048"/>
    </source>
</evidence>
<feature type="compositionally biased region" description="Basic and acidic residues" evidence="6">
    <location>
        <begin position="87"/>
        <end position="98"/>
    </location>
</feature>
<feature type="region of interest" description="Disordered" evidence="6">
    <location>
        <begin position="58"/>
        <end position="156"/>
    </location>
</feature>
<keyword evidence="1" id="KW-0479">Metal-binding</keyword>
<protein>
    <submittedName>
        <fullName evidence="8">Zn(2)-C6 fungal-type DNA-binding domain</fullName>
    </submittedName>
</protein>
<dbReference type="Proteomes" id="UP000030686">
    <property type="component" value="Unassembled WGS sequence"/>
</dbReference>
<evidence type="ECO:0000256" key="4">
    <source>
        <dbReference type="ARBA" id="ARBA00023163"/>
    </source>
</evidence>
<dbReference type="PROSITE" id="PS50048">
    <property type="entry name" value="ZN2_CY6_FUNGAL_2"/>
    <property type="match status" value="1"/>
</dbReference>
<dbReference type="PANTHER" id="PTHR31668:SF4">
    <property type="entry name" value="TRANSCRIPTIONAL ACTIVATOR PROTEIN DAL81"/>
    <property type="match status" value="1"/>
</dbReference>
<dbReference type="InterPro" id="IPR007219">
    <property type="entry name" value="XnlR_reg_dom"/>
</dbReference>
<dbReference type="PROSITE" id="PS00463">
    <property type="entry name" value="ZN2_CY6_FUNGAL_1"/>
    <property type="match status" value="1"/>
</dbReference>
<reference evidence="8" key="1">
    <citation type="journal article" date="2014" name="Nat. Commun.">
        <title>Multiple recent horizontal transfers of a large genomic region in cheese making fungi.</title>
        <authorList>
            <person name="Cheeseman K."/>
            <person name="Ropars J."/>
            <person name="Renault P."/>
            <person name="Dupont J."/>
            <person name="Gouzy J."/>
            <person name="Branca A."/>
            <person name="Abraham A.L."/>
            <person name="Ceppi M."/>
            <person name="Conseiller E."/>
            <person name="Debuchy R."/>
            <person name="Malagnac F."/>
            <person name="Goarin A."/>
            <person name="Silar P."/>
            <person name="Lacoste S."/>
            <person name="Sallet E."/>
            <person name="Bensimon A."/>
            <person name="Giraud T."/>
            <person name="Brygoo Y."/>
        </authorList>
    </citation>
    <scope>NUCLEOTIDE SEQUENCE [LARGE SCALE GENOMIC DNA]</scope>
    <source>
        <strain evidence="8">FM164</strain>
    </source>
</reference>
<keyword evidence="2" id="KW-0805">Transcription regulation</keyword>
<gene>
    <name evidence="8" type="ORF">PROQFM164_S02g001902</name>
</gene>
<keyword evidence="9" id="KW-1185">Reference proteome</keyword>
<dbReference type="PANTHER" id="PTHR31668">
    <property type="entry name" value="GLUCOSE TRANSPORT TRANSCRIPTION REGULATOR RGT1-RELATED-RELATED"/>
    <property type="match status" value="1"/>
</dbReference>
<dbReference type="GO" id="GO:0008270">
    <property type="term" value="F:zinc ion binding"/>
    <property type="evidence" value="ECO:0007669"/>
    <property type="project" value="InterPro"/>
</dbReference>
<dbReference type="STRING" id="1365484.W6Q720"/>
<dbReference type="AlphaFoldDB" id="W6Q720"/>
<accession>W6Q720</accession>
<dbReference type="EMBL" id="HG792016">
    <property type="protein sequence ID" value="CDM31751.1"/>
    <property type="molecule type" value="Genomic_DNA"/>
</dbReference>
<dbReference type="SMART" id="SM00066">
    <property type="entry name" value="GAL4"/>
    <property type="match status" value="1"/>
</dbReference>
<dbReference type="Pfam" id="PF00172">
    <property type="entry name" value="Zn_clus"/>
    <property type="match status" value="1"/>
</dbReference>
<dbReference type="InterPro" id="IPR050797">
    <property type="entry name" value="Carb_Metab_Trans_Reg"/>
</dbReference>
<dbReference type="InterPro" id="IPR036864">
    <property type="entry name" value="Zn2-C6_fun-type_DNA-bd_sf"/>
</dbReference>
<feature type="compositionally biased region" description="Polar residues" evidence="6">
    <location>
        <begin position="140"/>
        <end position="156"/>
    </location>
</feature>
<dbReference type="Pfam" id="PF04082">
    <property type="entry name" value="Fungal_trans"/>
    <property type="match status" value="1"/>
</dbReference>